<gene>
    <name evidence="7" type="ORF">FB559_0350</name>
</gene>
<reference evidence="7 8" key="1">
    <citation type="submission" date="2019-06" db="EMBL/GenBank/DDBJ databases">
        <title>Sequencing the genomes of 1000 actinobacteria strains.</title>
        <authorList>
            <person name="Klenk H.-P."/>
        </authorList>
    </citation>
    <scope>NUCLEOTIDE SEQUENCE [LARGE SCALE GENOMIC DNA]</scope>
    <source>
        <strain evidence="7 8">DSM 102200</strain>
    </source>
</reference>
<dbReference type="AlphaFoldDB" id="A0A543CCP6"/>
<dbReference type="InterPro" id="IPR000073">
    <property type="entry name" value="AB_hydrolase_1"/>
</dbReference>
<evidence type="ECO:0000313" key="7">
    <source>
        <dbReference type="EMBL" id="TQL94866.1"/>
    </source>
</evidence>
<comment type="cofactor">
    <cofactor evidence="1">
        <name>FAD</name>
        <dbReference type="ChEBI" id="CHEBI:57692"/>
    </cofactor>
</comment>
<dbReference type="InterPro" id="IPR052542">
    <property type="entry name" value="Cholesterol_Oxidase"/>
</dbReference>
<dbReference type="OrthoDB" id="9787779at2"/>
<dbReference type="SUPFAM" id="SSF53474">
    <property type="entry name" value="alpha/beta-Hydrolases"/>
    <property type="match status" value="1"/>
</dbReference>
<dbReference type="GO" id="GO:0016491">
    <property type="term" value="F:oxidoreductase activity"/>
    <property type="evidence" value="ECO:0007669"/>
    <property type="project" value="UniProtKB-KW"/>
</dbReference>
<accession>A0A543CCP6</accession>
<evidence type="ECO:0000256" key="1">
    <source>
        <dbReference type="ARBA" id="ARBA00001974"/>
    </source>
</evidence>
<keyword evidence="8" id="KW-1185">Reference proteome</keyword>
<dbReference type="PANTHER" id="PTHR47470:SF1">
    <property type="entry name" value="FAD-DEPENDENT OXIDOREDUCTASE 2 FAD BINDING DOMAIN-CONTAINING PROTEIN"/>
    <property type="match status" value="1"/>
</dbReference>
<evidence type="ECO:0000259" key="6">
    <source>
        <dbReference type="Pfam" id="PF00561"/>
    </source>
</evidence>
<keyword evidence="7" id="KW-0378">Hydrolase</keyword>
<dbReference type="EMBL" id="VFOZ01000001">
    <property type="protein sequence ID" value="TQL94866.1"/>
    <property type="molecule type" value="Genomic_DNA"/>
</dbReference>
<evidence type="ECO:0000256" key="3">
    <source>
        <dbReference type="ARBA" id="ARBA00022630"/>
    </source>
</evidence>
<dbReference type="GO" id="GO:0016787">
    <property type="term" value="F:hydrolase activity"/>
    <property type="evidence" value="ECO:0007669"/>
    <property type="project" value="UniProtKB-KW"/>
</dbReference>
<sequence length="364" mass="40935">MQRHIARYTLEGVKDAEISVHPFATEDDLGLELRRFHRADCDDVVLIVHGLTSSSDMFIMPEHHNLVSFLLDAGFTDVWTSDFRMSNRFPYDTETHRFTLDDIAHWDHPAAVRELRRHVGDRRVHVIAHCLGSVSFSMSLFGGAVDGITSLVSNSVSLTPRVPAWSRFKLAVGPAMSEYVLGLSFLDPRFGDAPPFTRGWMLSRAVSLFHRECDVRACHMESFMWGSGRPAMYPHDNLDPVTHERIADLLGPCGLNYFRHVRKMVSAGQVVKYDPSDSRHADLPDDYLAGAADIPTPVLFLTGDQNHVFPQANVVCYETLNKIAPGRHELEILPGYGHFDPFTGKNVHLDVFPKIVDFLKRSAA</sequence>
<dbReference type="InterPro" id="IPR029058">
    <property type="entry name" value="AB_hydrolase_fold"/>
</dbReference>
<dbReference type="Gene3D" id="3.40.50.1820">
    <property type="entry name" value="alpha/beta hydrolase"/>
    <property type="match status" value="1"/>
</dbReference>
<comment type="caution">
    <text evidence="7">The sequence shown here is derived from an EMBL/GenBank/DDBJ whole genome shotgun (WGS) entry which is preliminary data.</text>
</comment>
<evidence type="ECO:0000313" key="8">
    <source>
        <dbReference type="Proteomes" id="UP000316096"/>
    </source>
</evidence>
<evidence type="ECO:0000256" key="5">
    <source>
        <dbReference type="ARBA" id="ARBA00023002"/>
    </source>
</evidence>
<dbReference type="RefSeq" id="WP_141952531.1">
    <property type="nucleotide sequence ID" value="NZ_VFOZ01000001.1"/>
</dbReference>
<protein>
    <submittedName>
        <fullName evidence="7">Alpha/beta hydrolase family protein</fullName>
    </submittedName>
</protein>
<organism evidence="7 8">
    <name type="scientific">Actinoallomurus bryophytorum</name>
    <dbReference type="NCBI Taxonomy" id="1490222"/>
    <lineage>
        <taxon>Bacteria</taxon>
        <taxon>Bacillati</taxon>
        <taxon>Actinomycetota</taxon>
        <taxon>Actinomycetes</taxon>
        <taxon>Streptosporangiales</taxon>
        <taxon>Thermomonosporaceae</taxon>
        <taxon>Actinoallomurus</taxon>
    </lineage>
</organism>
<proteinExistence type="inferred from homology"/>
<dbReference type="PANTHER" id="PTHR47470">
    <property type="entry name" value="CHOLESTEROL OXIDASE"/>
    <property type="match status" value="1"/>
</dbReference>
<keyword evidence="5" id="KW-0560">Oxidoreductase</keyword>
<dbReference type="Pfam" id="PF00561">
    <property type="entry name" value="Abhydrolase_1"/>
    <property type="match status" value="1"/>
</dbReference>
<evidence type="ECO:0000256" key="2">
    <source>
        <dbReference type="ARBA" id="ARBA00010790"/>
    </source>
</evidence>
<dbReference type="Proteomes" id="UP000316096">
    <property type="component" value="Unassembled WGS sequence"/>
</dbReference>
<evidence type="ECO:0000256" key="4">
    <source>
        <dbReference type="ARBA" id="ARBA00022827"/>
    </source>
</evidence>
<feature type="domain" description="AB hydrolase-1" evidence="6">
    <location>
        <begin position="44"/>
        <end position="344"/>
    </location>
</feature>
<name>A0A543CCP6_9ACTN</name>
<keyword evidence="4" id="KW-0274">FAD</keyword>
<comment type="similarity">
    <text evidence="2">Belongs to the GMC oxidoreductase family.</text>
</comment>
<keyword evidence="3" id="KW-0285">Flavoprotein</keyword>